<reference evidence="1" key="1">
    <citation type="submission" date="2019-03" db="EMBL/GenBank/DDBJ databases">
        <title>Long read genome sequence of the mycoparasitic Pythium oligandrum ATCC 38472 isolated from sugarbeet rhizosphere.</title>
        <authorList>
            <person name="Gaulin E."/>
        </authorList>
    </citation>
    <scope>NUCLEOTIDE SEQUENCE</scope>
    <source>
        <strain evidence="1">ATCC 38472_TT</strain>
    </source>
</reference>
<dbReference type="EMBL" id="SPLM01000147">
    <property type="protein sequence ID" value="TMW55744.1"/>
    <property type="molecule type" value="Genomic_DNA"/>
</dbReference>
<keyword evidence="2" id="KW-1185">Reference proteome</keyword>
<name>A0A8K1C3H5_PYTOL</name>
<gene>
    <name evidence="1" type="ORF">Poli38472_010626</name>
</gene>
<dbReference type="OrthoDB" id="130864at2759"/>
<accession>A0A8K1C3H5</accession>
<sequence>MKLIWRYKTHLNNPNGIKDHYHVDPPVAHAAVRRAIREFERRLDEDGDGGSVVLARHMSLQQWKRSGVGSDFKTEFMDARFTNEDDVEFSLTKTRSTEHWWATHEIVTQIWAYSKNWRMHAGPLEYMVLKASDNGTSIRRRPDMAYWPRVIASVEVDMTPIANALAYQREYFDFIPELRAAVLIKFFLM</sequence>
<protein>
    <submittedName>
        <fullName evidence="1">Uncharacterized protein</fullName>
    </submittedName>
</protein>
<evidence type="ECO:0000313" key="2">
    <source>
        <dbReference type="Proteomes" id="UP000794436"/>
    </source>
</evidence>
<comment type="caution">
    <text evidence="1">The sequence shown here is derived from an EMBL/GenBank/DDBJ whole genome shotgun (WGS) entry which is preliminary data.</text>
</comment>
<dbReference type="AlphaFoldDB" id="A0A8K1C3H5"/>
<organism evidence="1 2">
    <name type="scientific">Pythium oligandrum</name>
    <name type="common">Mycoparasitic fungus</name>
    <dbReference type="NCBI Taxonomy" id="41045"/>
    <lineage>
        <taxon>Eukaryota</taxon>
        <taxon>Sar</taxon>
        <taxon>Stramenopiles</taxon>
        <taxon>Oomycota</taxon>
        <taxon>Peronosporomycetes</taxon>
        <taxon>Pythiales</taxon>
        <taxon>Pythiaceae</taxon>
        <taxon>Pythium</taxon>
    </lineage>
</organism>
<dbReference type="Proteomes" id="UP000794436">
    <property type="component" value="Unassembled WGS sequence"/>
</dbReference>
<proteinExistence type="predicted"/>
<evidence type="ECO:0000313" key="1">
    <source>
        <dbReference type="EMBL" id="TMW55744.1"/>
    </source>
</evidence>